<gene>
    <name evidence="2" type="ORF">LOD99_5897</name>
</gene>
<evidence type="ECO:0000256" key="1">
    <source>
        <dbReference type="SAM" id="MobiDB-lite"/>
    </source>
</evidence>
<dbReference type="EMBL" id="JAKMXF010000311">
    <property type="protein sequence ID" value="KAI6650460.1"/>
    <property type="molecule type" value="Genomic_DNA"/>
</dbReference>
<accession>A0AAV7JNG3</accession>
<reference evidence="2 3" key="1">
    <citation type="journal article" date="2023" name="BMC Biol.">
        <title>The compact genome of the sponge Oopsacas minuta (Hexactinellida) is lacking key metazoan core genes.</title>
        <authorList>
            <person name="Santini S."/>
            <person name="Schenkelaars Q."/>
            <person name="Jourda C."/>
            <person name="Duchesne M."/>
            <person name="Belahbib H."/>
            <person name="Rocher C."/>
            <person name="Selva M."/>
            <person name="Riesgo A."/>
            <person name="Vervoort M."/>
            <person name="Leys S.P."/>
            <person name="Kodjabachian L."/>
            <person name="Le Bivic A."/>
            <person name="Borchiellini C."/>
            <person name="Claverie J.M."/>
            <person name="Renard E."/>
        </authorList>
    </citation>
    <scope>NUCLEOTIDE SEQUENCE [LARGE SCALE GENOMIC DNA]</scope>
    <source>
        <strain evidence="2">SPO-2</strain>
    </source>
</reference>
<dbReference type="Proteomes" id="UP001165289">
    <property type="component" value="Unassembled WGS sequence"/>
</dbReference>
<protein>
    <submittedName>
        <fullName evidence="2">Uncharacterized protein</fullName>
    </submittedName>
</protein>
<comment type="caution">
    <text evidence="2">The sequence shown here is derived from an EMBL/GenBank/DDBJ whole genome shotgun (WGS) entry which is preliminary data.</text>
</comment>
<keyword evidence="3" id="KW-1185">Reference proteome</keyword>
<evidence type="ECO:0000313" key="2">
    <source>
        <dbReference type="EMBL" id="KAI6650460.1"/>
    </source>
</evidence>
<feature type="region of interest" description="Disordered" evidence="1">
    <location>
        <begin position="276"/>
        <end position="297"/>
    </location>
</feature>
<proteinExistence type="predicted"/>
<dbReference type="AlphaFoldDB" id="A0AAV7JNG3"/>
<organism evidence="2 3">
    <name type="scientific">Oopsacas minuta</name>
    <dbReference type="NCBI Taxonomy" id="111878"/>
    <lineage>
        <taxon>Eukaryota</taxon>
        <taxon>Metazoa</taxon>
        <taxon>Porifera</taxon>
        <taxon>Hexactinellida</taxon>
        <taxon>Hexasterophora</taxon>
        <taxon>Lyssacinosida</taxon>
        <taxon>Leucopsacidae</taxon>
        <taxon>Oopsacas</taxon>
    </lineage>
</organism>
<name>A0AAV7JNG3_9METZ</name>
<evidence type="ECO:0000313" key="3">
    <source>
        <dbReference type="Proteomes" id="UP001165289"/>
    </source>
</evidence>
<sequence length="297" mass="34653">MATLHPMETEYTILPQRFDDGGAEDKFDVRLDYSGRGMGEERPKPEPIKKPELTEEEKVEQAKIQILKDANRITELDLLTKLAEKITPTQVSDIKITMKIYKEDWKEAMNGPGLIKYLDELSKSEPKPNRFSPKDYDTPPEYNAGVLAGYLFNIGLYQLSNEARWIEAITSIDEPKEEATVEHFFDNLVDKLKNNKELYSELRYKAENYPRKVGQILEELSQEGYFQRNLIEFCATLDYKGKFKIREELQKEYLKSFDRKYKDVEFKTEFSRLASKLASTEGESVEDDYSDYSDYSD</sequence>
<feature type="compositionally biased region" description="Acidic residues" evidence="1">
    <location>
        <begin position="283"/>
        <end position="297"/>
    </location>
</feature>